<dbReference type="CDD" id="cd01130">
    <property type="entry name" value="VirB11-like_ATPase"/>
    <property type="match status" value="1"/>
</dbReference>
<evidence type="ECO:0000256" key="1">
    <source>
        <dbReference type="ARBA" id="ARBA00006611"/>
    </source>
</evidence>
<dbReference type="InterPro" id="IPR027417">
    <property type="entry name" value="P-loop_NTPase"/>
</dbReference>
<protein>
    <submittedName>
        <fullName evidence="3">Flp pilus assembly protein, ATPase CpaF</fullName>
    </submittedName>
</protein>
<name>A0A2P2BX80_9ZZZZ</name>
<dbReference type="SUPFAM" id="SSF52540">
    <property type="entry name" value="P-loop containing nucleoside triphosphate hydrolases"/>
    <property type="match status" value="1"/>
</dbReference>
<dbReference type="Gene3D" id="3.30.450.380">
    <property type="match status" value="1"/>
</dbReference>
<organism evidence="3">
    <name type="scientific">metagenome</name>
    <dbReference type="NCBI Taxonomy" id="256318"/>
    <lineage>
        <taxon>unclassified sequences</taxon>
        <taxon>metagenomes</taxon>
    </lineage>
</organism>
<evidence type="ECO:0000259" key="2">
    <source>
        <dbReference type="Pfam" id="PF00437"/>
    </source>
</evidence>
<dbReference type="EMBL" id="CZKA01000007">
    <property type="protein sequence ID" value="CUR54358.1"/>
    <property type="molecule type" value="Genomic_DNA"/>
</dbReference>
<dbReference type="Gene3D" id="3.40.50.300">
    <property type="entry name" value="P-loop containing nucleotide triphosphate hydrolases"/>
    <property type="match status" value="1"/>
</dbReference>
<dbReference type="InterPro" id="IPR001482">
    <property type="entry name" value="T2SS/T4SS_dom"/>
</dbReference>
<evidence type="ECO:0000313" key="3">
    <source>
        <dbReference type="EMBL" id="CUR54358.1"/>
    </source>
</evidence>
<sequence length="492" mass="53240">MSSERVDELAHLPLFSQPLPQHNGHHAVPQRGRILSSLNGAGSDGASSTAEVDWSLVAAIRAQASEQLSHAVAADRRLDRAAQEELGRAIVLDLIESTLADRANTGSAPWPVTEQDALARAVFDSLFRLGRLQPLVDDDRVENIIITGHDNVLLELIDGSLVEAPAVADSDEELIDFLVFLASRSEVNARGFSEAQPRLHLRLDGGSRLAAAAWVTPRPSVVIRRHRLMEITLDELVDRRMLTPVAASFLSAAVHARKSIVVSGSQGAGKTTLVRALCSEIDPLEAIGTFETEYELHLHELRDRHRVVHAWEARPGSGERGADGRQAGEFTLDEALVDSFRFNLSRQIVGEVRGKEIWAMIKAMESGTGSISTTHASDAVAAIRKLVTCAMEAGPHVTHALATSKLASTIDLIVHLDMRTTTVDGCSRRHRQVAEIIAIAPGERETGYATTHVFAPDVEGNASPAVLPDEYRGLAADGFDLAGYLDQLEVRS</sequence>
<comment type="similarity">
    <text evidence="1">Belongs to the GSP E family.</text>
</comment>
<reference evidence="3" key="1">
    <citation type="submission" date="2015-08" db="EMBL/GenBank/DDBJ databases">
        <authorList>
            <person name="Babu N.S."/>
            <person name="Beckwith C.J."/>
            <person name="Beseler K.G."/>
            <person name="Brison A."/>
            <person name="Carone J.V."/>
            <person name="Caskin T.P."/>
            <person name="Diamond M."/>
            <person name="Durham M.E."/>
            <person name="Foxe J.M."/>
            <person name="Go M."/>
            <person name="Henderson B.A."/>
            <person name="Jones I.B."/>
            <person name="McGettigan J.A."/>
            <person name="Micheletti S.J."/>
            <person name="Nasrallah M.E."/>
            <person name="Ortiz D."/>
            <person name="Piller C.R."/>
            <person name="Privatt S.R."/>
            <person name="Schneider S.L."/>
            <person name="Sharp S."/>
            <person name="Smith T.C."/>
            <person name="Stanton J.D."/>
            <person name="Ullery H.E."/>
            <person name="Wilson R.J."/>
            <person name="Serrano M.G."/>
            <person name="Buck G."/>
            <person name="Lee V."/>
            <person name="Wang Y."/>
            <person name="Carvalho R."/>
            <person name="Voegtly L."/>
            <person name="Shi R."/>
            <person name="Duckworth R."/>
            <person name="Johnson A."/>
            <person name="Loviza R."/>
            <person name="Walstead R."/>
            <person name="Shah Z."/>
            <person name="Kiflezghi M."/>
            <person name="Wade K."/>
            <person name="Ball S.L."/>
            <person name="Bradley K.W."/>
            <person name="Asai D.J."/>
            <person name="Bowman C.A."/>
            <person name="Russell D.A."/>
            <person name="Pope W.H."/>
            <person name="Jacobs-Sera D."/>
            <person name="Hendrix R.W."/>
            <person name="Hatfull G.F."/>
        </authorList>
    </citation>
    <scope>NUCLEOTIDE SEQUENCE</scope>
</reference>
<dbReference type="Pfam" id="PF00437">
    <property type="entry name" value="T2SSE"/>
    <property type="match status" value="1"/>
</dbReference>
<feature type="domain" description="Bacterial type II secretion system protein E" evidence="2">
    <location>
        <begin position="218"/>
        <end position="418"/>
    </location>
</feature>
<dbReference type="PANTHER" id="PTHR30486:SF6">
    <property type="entry name" value="TYPE IV PILUS RETRACTATION ATPASE PILT"/>
    <property type="match status" value="1"/>
</dbReference>
<dbReference type="GO" id="GO:0016887">
    <property type="term" value="F:ATP hydrolysis activity"/>
    <property type="evidence" value="ECO:0007669"/>
    <property type="project" value="InterPro"/>
</dbReference>
<accession>A0A2P2BX80</accession>
<dbReference type="PANTHER" id="PTHR30486">
    <property type="entry name" value="TWITCHING MOTILITY PROTEIN PILT"/>
    <property type="match status" value="1"/>
</dbReference>
<dbReference type="InterPro" id="IPR050921">
    <property type="entry name" value="T4SS_GSP_E_ATPase"/>
</dbReference>
<gene>
    <name evidence="3" type="ORF">NOCA2150100</name>
</gene>
<proteinExistence type="inferred from homology"/>
<dbReference type="AlphaFoldDB" id="A0A2P2BX80"/>